<keyword evidence="3" id="KW-1185">Reference proteome</keyword>
<dbReference type="eggNOG" id="COG0457">
    <property type="taxonomic scope" value="Bacteria"/>
</dbReference>
<dbReference type="InterPro" id="IPR037215">
    <property type="entry name" value="GUN4-like_sf"/>
</dbReference>
<dbReference type="PANTHER" id="PTHR34800:SF1">
    <property type="entry name" value="TETRAPYRROLE-BINDING PROTEIN, CHLOROPLASTIC"/>
    <property type="match status" value="1"/>
</dbReference>
<dbReference type="AlphaFoldDB" id="B7JXM9"/>
<dbReference type="SUPFAM" id="SSF140869">
    <property type="entry name" value="GUN4-like"/>
    <property type="match status" value="1"/>
</dbReference>
<dbReference type="PANTHER" id="PTHR34800">
    <property type="entry name" value="TETRAPYRROLE-BINDING PROTEIN, CHLOROPLASTIC"/>
    <property type="match status" value="1"/>
</dbReference>
<feature type="domain" description="GUN4-like" evidence="1">
    <location>
        <begin position="2"/>
        <end position="131"/>
    </location>
</feature>
<dbReference type="Pfam" id="PF05419">
    <property type="entry name" value="GUN4"/>
    <property type="match status" value="1"/>
</dbReference>
<dbReference type="CDD" id="cd16383">
    <property type="entry name" value="GUN4"/>
    <property type="match status" value="1"/>
</dbReference>
<proteinExistence type="predicted"/>
<sequence length="165" mass="18979">MYEKLTDLLAEKNWREADEETYLIMIKTVGKEAGEWLYIEDIDNLPSETLLTIDQLWLEYSQGQFGFSVQQEIYHNLGGTREYNAVIWQEFGKIVGWYGDRIEFEEEEQGWLQYHELIFNPSLIPKGHLPVGGKGGWVCGIKGDWGNARGYFILGIAAIASRLVL</sequence>
<dbReference type="EMBL" id="CP001287">
    <property type="protein sequence ID" value="ACK64786.1"/>
    <property type="molecule type" value="Genomic_DNA"/>
</dbReference>
<dbReference type="KEGG" id="cyp:PCC8801_0701"/>
<dbReference type="GO" id="GO:0046906">
    <property type="term" value="F:tetrapyrrole binding"/>
    <property type="evidence" value="ECO:0007669"/>
    <property type="project" value="TreeGrafter"/>
</dbReference>
<evidence type="ECO:0000313" key="3">
    <source>
        <dbReference type="Proteomes" id="UP000008204"/>
    </source>
</evidence>
<protein>
    <submittedName>
        <fullName evidence="2">GUN4 domain protein</fullName>
    </submittedName>
</protein>
<accession>B7JXM9</accession>
<dbReference type="OrthoDB" id="7915178at2"/>
<evidence type="ECO:0000259" key="1">
    <source>
        <dbReference type="Pfam" id="PF05419"/>
    </source>
</evidence>
<dbReference type="HOGENOM" id="CLU_067449_3_0_3"/>
<dbReference type="Gene3D" id="1.10.10.1770">
    <property type="entry name" value="Gun4-like"/>
    <property type="match status" value="1"/>
</dbReference>
<dbReference type="InterPro" id="IPR008629">
    <property type="entry name" value="GUN4-like"/>
</dbReference>
<evidence type="ECO:0000313" key="2">
    <source>
        <dbReference type="EMBL" id="ACK64786.1"/>
    </source>
</evidence>
<gene>
    <name evidence="2" type="ordered locus">PCC8801_0701</name>
</gene>
<dbReference type="Proteomes" id="UP000008204">
    <property type="component" value="Chromosome"/>
</dbReference>
<dbReference type="Gene3D" id="1.25.40.620">
    <property type="match status" value="1"/>
</dbReference>
<dbReference type="RefSeq" id="WP_012594062.1">
    <property type="nucleotide sequence ID" value="NC_011726.1"/>
</dbReference>
<organism evidence="2 3">
    <name type="scientific">Rippkaea orientalis (strain PCC 8801 / RF-1)</name>
    <name type="common">Cyanothece sp. (strain PCC 8801)</name>
    <dbReference type="NCBI Taxonomy" id="41431"/>
    <lineage>
        <taxon>Bacteria</taxon>
        <taxon>Bacillati</taxon>
        <taxon>Cyanobacteriota</taxon>
        <taxon>Cyanophyceae</taxon>
        <taxon>Oscillatoriophycideae</taxon>
        <taxon>Chroococcales</taxon>
        <taxon>Aphanothecaceae</taxon>
        <taxon>Rippkaea</taxon>
        <taxon>Rippkaea orientalis</taxon>
    </lineage>
</organism>
<reference evidence="3" key="1">
    <citation type="journal article" date="2011" name="MBio">
        <title>Novel metabolic attributes of the genus Cyanothece, comprising a group of unicellular nitrogen-fixing Cyanobacteria.</title>
        <authorList>
            <person name="Bandyopadhyay A."/>
            <person name="Elvitigala T."/>
            <person name="Welsh E."/>
            <person name="Stockel J."/>
            <person name="Liberton M."/>
            <person name="Min H."/>
            <person name="Sherman L.A."/>
            <person name="Pakrasi H.B."/>
        </authorList>
    </citation>
    <scope>NUCLEOTIDE SEQUENCE [LARGE SCALE GENOMIC DNA]</scope>
    <source>
        <strain evidence="3">PCC 8801</strain>
    </source>
</reference>
<dbReference type="STRING" id="41431.PCC8801_0701"/>
<name>B7JXM9_RIPO1</name>